<dbReference type="InterPro" id="IPR029060">
    <property type="entry name" value="PIN-like_dom_sf"/>
</dbReference>
<organism evidence="1 2">
    <name type="scientific">Bacillus cereus</name>
    <dbReference type="NCBI Taxonomy" id="1396"/>
    <lineage>
        <taxon>Bacteria</taxon>
        <taxon>Bacillati</taxon>
        <taxon>Bacillota</taxon>
        <taxon>Bacilli</taxon>
        <taxon>Bacillales</taxon>
        <taxon>Bacillaceae</taxon>
        <taxon>Bacillus</taxon>
        <taxon>Bacillus cereus group</taxon>
    </lineage>
</organism>
<sequence length="246" mass="28537">MVTNFVQDEGAVLSIQQASIYVDACFILAFLDEDDSRSDKVANLINAWAQKEIKMGISSHTFTEVVGVLMKNKVERALKIYKDNVKNIQSNVIECLSEEDRRDIVSVEAACNLYKIYEYIIEQRMKAGDKNTDVYAKELLKVGKRHTERRNGLTTYYINAVKTFEEFIYSMENYFGIKIEYVSSDKKIIEDTAQYIYLYQLDSYDAMHLAIARKKCDYLVTLDRDFIYNFSQADEKLNKIIVFIAS</sequence>
<dbReference type="PATRIC" id="fig|1396.535.peg.6500"/>
<evidence type="ECO:0000313" key="2">
    <source>
        <dbReference type="Proteomes" id="UP000076482"/>
    </source>
</evidence>
<dbReference type="SUPFAM" id="SSF88723">
    <property type="entry name" value="PIN domain-like"/>
    <property type="match status" value="2"/>
</dbReference>
<dbReference type="EMBL" id="LJKE01000019">
    <property type="protein sequence ID" value="KZD71265.1"/>
    <property type="molecule type" value="Genomic_DNA"/>
</dbReference>
<reference evidence="1 2" key="1">
    <citation type="submission" date="2015-09" db="EMBL/GenBank/DDBJ databases">
        <title>Bacillus cereus food isolates.</title>
        <authorList>
            <person name="Boekhorst J."/>
        </authorList>
    </citation>
    <scope>NUCLEOTIDE SEQUENCE [LARGE SCALE GENOMIC DNA]</scope>
    <source>
        <strain evidence="1 2">B4088</strain>
    </source>
</reference>
<dbReference type="Gene3D" id="3.40.50.1010">
    <property type="entry name" value="5'-nuclease"/>
    <property type="match status" value="2"/>
</dbReference>
<comment type="caution">
    <text evidence="1">The sequence shown here is derived from an EMBL/GenBank/DDBJ whole genome shotgun (WGS) entry which is preliminary data.</text>
</comment>
<dbReference type="RefSeq" id="WP_063260024.1">
    <property type="nucleotide sequence ID" value="NZ_LJKE01000019.1"/>
</dbReference>
<dbReference type="AlphaFoldDB" id="A0A161R636"/>
<gene>
    <name evidence="1" type="ORF">B4088_0849</name>
</gene>
<evidence type="ECO:0008006" key="3">
    <source>
        <dbReference type="Google" id="ProtNLM"/>
    </source>
</evidence>
<protein>
    <recommendedName>
        <fullName evidence="3">PIN domain-containing protein</fullName>
    </recommendedName>
</protein>
<accession>A0A161R636</accession>
<dbReference type="Proteomes" id="UP000076482">
    <property type="component" value="Unassembled WGS sequence"/>
</dbReference>
<name>A0A161R636_BACCE</name>
<proteinExistence type="predicted"/>
<evidence type="ECO:0000313" key="1">
    <source>
        <dbReference type="EMBL" id="KZD71265.1"/>
    </source>
</evidence>